<sequence length="62" mass="6567">MAMIATSGKLTRGAPNFPPIAPMLLRVIVPPVISSGLSLLCNADCCSLDNSFVIWAHKIASR</sequence>
<dbReference type="AlphaFoldDB" id="A0A2P2JXB3"/>
<dbReference type="EMBL" id="GGEC01017644">
    <property type="protein sequence ID" value="MBW98127.1"/>
    <property type="molecule type" value="Transcribed_RNA"/>
</dbReference>
<reference evidence="1" key="1">
    <citation type="submission" date="2018-02" db="EMBL/GenBank/DDBJ databases">
        <title>Rhizophora mucronata_Transcriptome.</title>
        <authorList>
            <person name="Meera S.P."/>
            <person name="Sreeshan A."/>
            <person name="Augustine A."/>
        </authorList>
    </citation>
    <scope>NUCLEOTIDE SEQUENCE</scope>
    <source>
        <tissue evidence="1">Leaf</tissue>
    </source>
</reference>
<evidence type="ECO:0000313" key="1">
    <source>
        <dbReference type="EMBL" id="MBW98127.1"/>
    </source>
</evidence>
<protein>
    <submittedName>
        <fullName evidence="1">Uncharacterized protein</fullName>
    </submittedName>
</protein>
<organism evidence="1">
    <name type="scientific">Rhizophora mucronata</name>
    <name type="common">Asiatic mangrove</name>
    <dbReference type="NCBI Taxonomy" id="61149"/>
    <lineage>
        <taxon>Eukaryota</taxon>
        <taxon>Viridiplantae</taxon>
        <taxon>Streptophyta</taxon>
        <taxon>Embryophyta</taxon>
        <taxon>Tracheophyta</taxon>
        <taxon>Spermatophyta</taxon>
        <taxon>Magnoliopsida</taxon>
        <taxon>eudicotyledons</taxon>
        <taxon>Gunneridae</taxon>
        <taxon>Pentapetalae</taxon>
        <taxon>rosids</taxon>
        <taxon>fabids</taxon>
        <taxon>Malpighiales</taxon>
        <taxon>Rhizophoraceae</taxon>
        <taxon>Rhizophora</taxon>
    </lineage>
</organism>
<accession>A0A2P2JXB3</accession>
<proteinExistence type="predicted"/>
<name>A0A2P2JXB3_RHIMU</name>